<accession>A0ACC2PJN7</accession>
<sequence length="307" mass="34860">MVVFTCNHCGDSLQKPKVAKHYQFQCRRPAFLTCVDCLKDFRDEEYVAHTKCLTENQRYGGKDFVQKPSANKGEKKQQTWLTIVNNVLTNSTNLTQPERNLLNNISKYENIPRKKAKFLNFIRNACGNRVSMPVVESVWDKMEKAMKDSTGDSTIKTQENGKQKNGTDCTNNVKIEKNKNLDENGTAVTEDAQKKKSKKRKVDEDVNGDSQPEFKKKSGSEQDQISKIDSNGSDNASFSWKRTILEIVSAKTEISMKKLKKKVVARYLENFPEGMLEEASAKFEKKLKKVSQIVITDNVVRVIADAS</sequence>
<evidence type="ECO:0000313" key="1">
    <source>
        <dbReference type="EMBL" id="KAJ8683800.1"/>
    </source>
</evidence>
<name>A0ACC2PJN7_9HYME</name>
<protein>
    <submittedName>
        <fullName evidence="1">Uncharacterized protein</fullName>
    </submittedName>
</protein>
<evidence type="ECO:0000313" key="2">
    <source>
        <dbReference type="Proteomes" id="UP001239111"/>
    </source>
</evidence>
<comment type="caution">
    <text evidence="1">The sequence shown here is derived from an EMBL/GenBank/DDBJ whole genome shotgun (WGS) entry which is preliminary data.</text>
</comment>
<gene>
    <name evidence="1" type="ORF">QAD02_019592</name>
</gene>
<keyword evidence="2" id="KW-1185">Reference proteome</keyword>
<dbReference type="Proteomes" id="UP001239111">
    <property type="component" value="Chromosome 1"/>
</dbReference>
<reference evidence="1" key="1">
    <citation type="submission" date="2023-04" db="EMBL/GenBank/DDBJ databases">
        <title>A chromosome-level genome assembly of the parasitoid wasp Eretmocerus hayati.</title>
        <authorList>
            <person name="Zhong Y."/>
            <person name="Liu S."/>
            <person name="Liu Y."/>
        </authorList>
    </citation>
    <scope>NUCLEOTIDE SEQUENCE</scope>
    <source>
        <strain evidence="1">ZJU_SS_LIU_2023</strain>
    </source>
</reference>
<organism evidence="1 2">
    <name type="scientific">Eretmocerus hayati</name>
    <dbReference type="NCBI Taxonomy" id="131215"/>
    <lineage>
        <taxon>Eukaryota</taxon>
        <taxon>Metazoa</taxon>
        <taxon>Ecdysozoa</taxon>
        <taxon>Arthropoda</taxon>
        <taxon>Hexapoda</taxon>
        <taxon>Insecta</taxon>
        <taxon>Pterygota</taxon>
        <taxon>Neoptera</taxon>
        <taxon>Endopterygota</taxon>
        <taxon>Hymenoptera</taxon>
        <taxon>Apocrita</taxon>
        <taxon>Proctotrupomorpha</taxon>
        <taxon>Chalcidoidea</taxon>
        <taxon>Aphelinidae</taxon>
        <taxon>Aphelininae</taxon>
        <taxon>Eretmocerus</taxon>
    </lineage>
</organism>
<dbReference type="EMBL" id="CM056741">
    <property type="protein sequence ID" value="KAJ8683800.1"/>
    <property type="molecule type" value="Genomic_DNA"/>
</dbReference>
<proteinExistence type="predicted"/>